<evidence type="ECO:0000313" key="5">
    <source>
        <dbReference type="EMBL" id="GGW50671.1"/>
    </source>
</evidence>
<comment type="caution">
    <text evidence="5">The sequence shown here is derived from an EMBL/GenBank/DDBJ whole genome shotgun (WGS) entry which is preliminary data.</text>
</comment>
<evidence type="ECO:0000256" key="3">
    <source>
        <dbReference type="SAM" id="MobiDB-lite"/>
    </source>
</evidence>
<dbReference type="AlphaFoldDB" id="A0A918J7M0"/>
<organism evidence="5 6">
    <name type="scientific">Arenibacter certesii</name>
    <dbReference type="NCBI Taxonomy" id="228955"/>
    <lineage>
        <taxon>Bacteria</taxon>
        <taxon>Pseudomonadati</taxon>
        <taxon>Bacteroidota</taxon>
        <taxon>Flavobacteriia</taxon>
        <taxon>Flavobacteriales</taxon>
        <taxon>Flavobacteriaceae</taxon>
        <taxon>Arenibacter</taxon>
    </lineage>
</organism>
<dbReference type="PANTHER" id="PTHR46093:SF18">
    <property type="entry name" value="FIBRONECTIN TYPE-III DOMAIN-CONTAINING PROTEIN"/>
    <property type="match status" value="1"/>
</dbReference>
<keyword evidence="2" id="KW-0677">Repeat</keyword>
<keyword evidence="6" id="KW-1185">Reference proteome</keyword>
<gene>
    <name evidence="5" type="ORF">GCM10007383_38020</name>
</gene>
<reference evidence="5" key="1">
    <citation type="journal article" date="2014" name="Int. J. Syst. Evol. Microbiol.">
        <title>Complete genome sequence of Corynebacterium casei LMG S-19264T (=DSM 44701T), isolated from a smear-ripened cheese.</title>
        <authorList>
            <consortium name="US DOE Joint Genome Institute (JGI-PGF)"/>
            <person name="Walter F."/>
            <person name="Albersmeier A."/>
            <person name="Kalinowski J."/>
            <person name="Ruckert C."/>
        </authorList>
    </citation>
    <scope>NUCLEOTIDE SEQUENCE</scope>
    <source>
        <strain evidence="5">KCTC 12113</strain>
    </source>
</reference>
<accession>A0A918J7M0</accession>
<feature type="region of interest" description="Disordered" evidence="3">
    <location>
        <begin position="1"/>
        <end position="31"/>
    </location>
</feature>
<dbReference type="SUPFAM" id="SSF117281">
    <property type="entry name" value="Kelch motif"/>
    <property type="match status" value="2"/>
</dbReference>
<dbReference type="PROSITE" id="PS50853">
    <property type="entry name" value="FN3"/>
    <property type="match status" value="1"/>
</dbReference>
<dbReference type="InterPro" id="IPR013783">
    <property type="entry name" value="Ig-like_fold"/>
</dbReference>
<evidence type="ECO:0000256" key="2">
    <source>
        <dbReference type="ARBA" id="ARBA00022737"/>
    </source>
</evidence>
<evidence type="ECO:0000259" key="4">
    <source>
        <dbReference type="PROSITE" id="PS50853"/>
    </source>
</evidence>
<dbReference type="PANTHER" id="PTHR46093">
    <property type="entry name" value="ACYL-COA-BINDING DOMAIN-CONTAINING PROTEIN 5"/>
    <property type="match status" value="1"/>
</dbReference>
<sequence>MFPSCSTDDTVEPVPIDKEEPTEEEVEERKNVPPDSFNLTALKNGATGVDTNPMLSWEAAVDQNKDAVTYDVYLDNHESPATKIAENLTTLEWVITENLEKEATYFWRVVAKDANNAETESAAIFSFTTRGLLFSETAVVANAAFSKRNHHSLIEFNDKLWLIGGIDDSFNLNEIWSSTDGENWTLVAEDALNLPPIEHTSLVYNNKLWVISGSFNRVWSSGNGIDWVEETSSAAFSNRKGHASVVFDDKMWVIGGHYDGITLNDVWYSTDGITWTEAIESAAFSPRAEHTVHIMNNTLYLMGGASVENFSQRFYNDIYSSTDGIHWTQISTTSVFPVRSSHTAVTFDNKMWVTGGWSAIVNQETTMQDVVSYNDTWFSEDGISWTQLTVDASFTGRLNHTATVFNNKIIITGGMEIISSEMFNDIWTIE</sequence>
<dbReference type="Proteomes" id="UP000634668">
    <property type="component" value="Unassembled WGS sequence"/>
</dbReference>
<dbReference type="EMBL" id="BMWP01000046">
    <property type="protein sequence ID" value="GGW50671.1"/>
    <property type="molecule type" value="Genomic_DNA"/>
</dbReference>
<dbReference type="InterPro" id="IPR015915">
    <property type="entry name" value="Kelch-typ_b-propeller"/>
</dbReference>
<dbReference type="InterPro" id="IPR003961">
    <property type="entry name" value="FN3_dom"/>
</dbReference>
<dbReference type="Pfam" id="PF24681">
    <property type="entry name" value="Kelch_KLHDC2_KLHL20_DRC7"/>
    <property type="match status" value="1"/>
</dbReference>
<dbReference type="Gene3D" id="2.120.10.80">
    <property type="entry name" value="Kelch-type beta propeller"/>
    <property type="match status" value="1"/>
</dbReference>
<reference evidence="5" key="2">
    <citation type="submission" date="2020-09" db="EMBL/GenBank/DDBJ databases">
        <authorList>
            <person name="Sun Q."/>
            <person name="Kim S."/>
        </authorList>
    </citation>
    <scope>NUCLEOTIDE SEQUENCE</scope>
    <source>
        <strain evidence="5">KCTC 12113</strain>
    </source>
</reference>
<protein>
    <recommendedName>
        <fullName evidence="4">Fibronectin type-III domain-containing protein</fullName>
    </recommendedName>
</protein>
<dbReference type="Gene3D" id="2.60.40.10">
    <property type="entry name" value="Immunoglobulins"/>
    <property type="match status" value="1"/>
</dbReference>
<evidence type="ECO:0000256" key="1">
    <source>
        <dbReference type="ARBA" id="ARBA00022441"/>
    </source>
</evidence>
<dbReference type="SUPFAM" id="SSF49265">
    <property type="entry name" value="Fibronectin type III"/>
    <property type="match status" value="1"/>
</dbReference>
<evidence type="ECO:0000313" key="6">
    <source>
        <dbReference type="Proteomes" id="UP000634668"/>
    </source>
</evidence>
<feature type="domain" description="Fibronectin type-III" evidence="4">
    <location>
        <begin position="33"/>
        <end position="132"/>
    </location>
</feature>
<dbReference type="InterPro" id="IPR036116">
    <property type="entry name" value="FN3_sf"/>
</dbReference>
<proteinExistence type="predicted"/>
<name>A0A918J7M0_9FLAO</name>
<keyword evidence="1" id="KW-0880">Kelch repeat</keyword>